<reference evidence="2" key="1">
    <citation type="submission" date="2024-07" db="EMBL/GenBank/DDBJ databases">
        <authorList>
            <person name="fu j."/>
        </authorList>
    </citation>
    <scope>NUCLEOTIDE SEQUENCE</scope>
    <source>
        <strain evidence="2">P10A9</strain>
    </source>
</reference>
<dbReference type="EMBL" id="CP163302">
    <property type="protein sequence ID" value="XDP45744.1"/>
    <property type="molecule type" value="Genomic_DNA"/>
</dbReference>
<gene>
    <name evidence="2" type="ORF">AB5L97_01600</name>
</gene>
<protein>
    <submittedName>
        <fullName evidence="2">Uncharacterized protein</fullName>
    </submittedName>
</protein>
<evidence type="ECO:0000256" key="1">
    <source>
        <dbReference type="SAM" id="MobiDB-lite"/>
    </source>
</evidence>
<organism evidence="2">
    <name type="scientific">Sinomonas puerhi</name>
    <dbReference type="NCBI Taxonomy" id="3238584"/>
    <lineage>
        <taxon>Bacteria</taxon>
        <taxon>Bacillati</taxon>
        <taxon>Actinomycetota</taxon>
        <taxon>Actinomycetes</taxon>
        <taxon>Micrococcales</taxon>
        <taxon>Micrococcaceae</taxon>
        <taxon>Sinomonas</taxon>
    </lineage>
</organism>
<dbReference type="RefSeq" id="WP_369046205.1">
    <property type="nucleotide sequence ID" value="NZ_CP163302.1"/>
</dbReference>
<name>A0AB39L6D3_9MICC</name>
<dbReference type="KEGG" id="spue:AB5L97_01600"/>
<evidence type="ECO:0000313" key="2">
    <source>
        <dbReference type="EMBL" id="XDP45744.1"/>
    </source>
</evidence>
<feature type="compositionally biased region" description="Polar residues" evidence="1">
    <location>
        <begin position="78"/>
        <end position="104"/>
    </location>
</feature>
<proteinExistence type="predicted"/>
<sequence>MTLHITPERSATLAKLDIELCQDGTCHGLPIDATAPLTPGPVPLPTPPGAPRAVPLRAADGSIDVRIEISINDDPLDLTTSGTNTSGWSIGTSHTKLSPTTTYPNGRGCGGPTTAVATLDGRGLRAG</sequence>
<feature type="region of interest" description="Disordered" evidence="1">
    <location>
        <begin position="74"/>
        <end position="111"/>
    </location>
</feature>
<dbReference type="AlphaFoldDB" id="A0AB39L6D3"/>
<accession>A0AB39L6D3</accession>